<name>A0A7D9LC17_PARCT</name>
<dbReference type="EMBL" id="CACRXK020016129">
    <property type="protein sequence ID" value="CAB4029370.1"/>
    <property type="molecule type" value="Genomic_DNA"/>
</dbReference>
<dbReference type="OrthoDB" id="5987030at2759"/>
<comment type="caution">
    <text evidence="1">The sequence shown here is derived from an EMBL/GenBank/DDBJ whole genome shotgun (WGS) entry which is preliminary data.</text>
</comment>
<proteinExistence type="predicted"/>
<dbReference type="AlphaFoldDB" id="A0A7D9LC17"/>
<dbReference type="PANTHER" id="PTHR33104">
    <property type="entry name" value="SI:DKEY-29D5.2"/>
    <property type="match status" value="1"/>
</dbReference>
<dbReference type="Pfam" id="PF18758">
    <property type="entry name" value="KDZ"/>
    <property type="match status" value="1"/>
</dbReference>
<evidence type="ECO:0000313" key="2">
    <source>
        <dbReference type="Proteomes" id="UP001152795"/>
    </source>
</evidence>
<accession>A0A7D9LC17</accession>
<sequence>MHQLLEKLLQSGDIASLNWILYSIRTGRSVHIAALTNTLVMLMATIRFTDSRRGSNPSYYCDYLIFDNAKVDSHIISLSQTANKNEVQKGNNACGDTHWKAAKAVSKSKKNQDETGLVVAGCRHSISQAALNMFRGEVYGYTHYLNFIQPNRVKFLWQDVVCKYWPWAQRVASEKEKMALVNTKPALSLMHGKSHSWSCQVIWSGRWQEGASATAGEEVEQINSYLSRLGSTTKNMTASGREDCITEHLLSWNKRKIVNLPKALVLRLKTTENKLVDAKNDLTKCTSDFGLSDADLNALVMLWKQDVQQFAMGTMKLLYSVANKSYKIYCGTSSNTNRTNLSEFESPCEF</sequence>
<dbReference type="PANTHER" id="PTHR33104:SF2">
    <property type="entry name" value="CXC3 LIKE CYSTEINE CLUSTER DOMAIN-CONTAINING PROTEIN"/>
    <property type="match status" value="1"/>
</dbReference>
<gene>
    <name evidence="1" type="ORF">PACLA_8A079009</name>
</gene>
<reference evidence="1" key="1">
    <citation type="submission" date="2020-04" db="EMBL/GenBank/DDBJ databases">
        <authorList>
            <person name="Alioto T."/>
            <person name="Alioto T."/>
            <person name="Gomez Garrido J."/>
        </authorList>
    </citation>
    <scope>NUCLEOTIDE SEQUENCE</scope>
    <source>
        <strain evidence="1">A484AB</strain>
    </source>
</reference>
<evidence type="ECO:0000313" key="1">
    <source>
        <dbReference type="EMBL" id="CAB4029370.1"/>
    </source>
</evidence>
<organism evidence="1 2">
    <name type="scientific">Paramuricea clavata</name>
    <name type="common">Red gorgonian</name>
    <name type="synonym">Violescent sea-whip</name>
    <dbReference type="NCBI Taxonomy" id="317549"/>
    <lineage>
        <taxon>Eukaryota</taxon>
        <taxon>Metazoa</taxon>
        <taxon>Cnidaria</taxon>
        <taxon>Anthozoa</taxon>
        <taxon>Octocorallia</taxon>
        <taxon>Malacalcyonacea</taxon>
        <taxon>Plexauridae</taxon>
        <taxon>Paramuricea</taxon>
    </lineage>
</organism>
<protein>
    <submittedName>
        <fullName evidence="1">Uncharacterized protein</fullName>
    </submittedName>
</protein>
<keyword evidence="2" id="KW-1185">Reference proteome</keyword>
<dbReference type="Proteomes" id="UP001152795">
    <property type="component" value="Unassembled WGS sequence"/>
</dbReference>
<dbReference type="InterPro" id="IPR040521">
    <property type="entry name" value="KDZ"/>
</dbReference>